<protein>
    <submittedName>
        <fullName evidence="2">VOC family protein</fullName>
    </submittedName>
</protein>
<dbReference type="InterPro" id="IPR051332">
    <property type="entry name" value="Fosfomycin_Res_Enzymes"/>
</dbReference>
<dbReference type="AlphaFoldDB" id="A0AAU7FDA3"/>
<proteinExistence type="predicted"/>
<dbReference type="RefSeq" id="WP_348946190.1">
    <property type="nucleotide sequence ID" value="NZ_CP157355.1"/>
</dbReference>
<dbReference type="Gene3D" id="3.10.180.10">
    <property type="entry name" value="2,3-Dihydroxybiphenyl 1,2-Dioxygenase, domain 1"/>
    <property type="match status" value="1"/>
</dbReference>
<dbReference type="InterPro" id="IPR004360">
    <property type="entry name" value="Glyas_Fos-R_dOase_dom"/>
</dbReference>
<evidence type="ECO:0000313" key="2">
    <source>
        <dbReference type="EMBL" id="XBM01954.1"/>
    </source>
</evidence>
<reference evidence="2" key="1">
    <citation type="submission" date="2024-05" db="EMBL/GenBank/DDBJ databases">
        <authorList>
            <person name="Yang L."/>
            <person name="Pan L."/>
        </authorList>
    </citation>
    <scope>NUCLEOTIDE SEQUENCE</scope>
    <source>
        <strain evidence="2">FCG-7</strain>
    </source>
</reference>
<name>A0AAU7FDA3_9NEIS</name>
<accession>A0AAU7FDA3</accession>
<sequence length="129" mass="14280">MHIAHLGLWSRDLERSKHFYCHYFGASAGANYHNPAKGFRSCFLDFGHGSQLELMHSTALELPTQPPGQQQIGLTHLAISTGSAKAVDTLTERLRSDGYTIASEPRRTGDGYYESVILDPDGCRIEITD</sequence>
<feature type="domain" description="VOC" evidence="1">
    <location>
        <begin position="2"/>
        <end position="129"/>
    </location>
</feature>
<dbReference type="InterPro" id="IPR029068">
    <property type="entry name" value="Glyas_Bleomycin-R_OHBP_Dase"/>
</dbReference>
<dbReference type="PROSITE" id="PS51819">
    <property type="entry name" value="VOC"/>
    <property type="match status" value="1"/>
</dbReference>
<organism evidence="2">
    <name type="scientific">Chitinibacter mangrovi</name>
    <dbReference type="NCBI Taxonomy" id="3153927"/>
    <lineage>
        <taxon>Bacteria</taxon>
        <taxon>Pseudomonadati</taxon>
        <taxon>Pseudomonadota</taxon>
        <taxon>Betaproteobacteria</taxon>
        <taxon>Neisseriales</taxon>
        <taxon>Chitinibacteraceae</taxon>
        <taxon>Chitinibacter</taxon>
    </lineage>
</organism>
<gene>
    <name evidence="2" type="ORF">ABHF33_06725</name>
</gene>
<dbReference type="PANTHER" id="PTHR36113:SF1">
    <property type="entry name" value="GLYOXALASE_BLEOMYCIN RESISTANCE PROTEIN_DIOXYGENASE"/>
    <property type="match status" value="1"/>
</dbReference>
<dbReference type="InterPro" id="IPR037523">
    <property type="entry name" value="VOC_core"/>
</dbReference>
<dbReference type="PANTHER" id="PTHR36113">
    <property type="entry name" value="LYASE, PUTATIVE-RELATED-RELATED"/>
    <property type="match status" value="1"/>
</dbReference>
<dbReference type="SUPFAM" id="SSF54593">
    <property type="entry name" value="Glyoxalase/Bleomycin resistance protein/Dihydroxybiphenyl dioxygenase"/>
    <property type="match status" value="1"/>
</dbReference>
<dbReference type="Pfam" id="PF00903">
    <property type="entry name" value="Glyoxalase"/>
    <property type="match status" value="1"/>
</dbReference>
<evidence type="ECO:0000259" key="1">
    <source>
        <dbReference type="PROSITE" id="PS51819"/>
    </source>
</evidence>
<dbReference type="KEGG" id="cmav:ABHF33_06725"/>
<dbReference type="EMBL" id="CP157355">
    <property type="protein sequence ID" value="XBM01954.1"/>
    <property type="molecule type" value="Genomic_DNA"/>
</dbReference>